<evidence type="ECO:0000313" key="3">
    <source>
        <dbReference type="Proteomes" id="UP000447434"/>
    </source>
</evidence>
<proteinExistence type="predicted"/>
<keyword evidence="1" id="KW-0812">Transmembrane</keyword>
<reference evidence="3" key="1">
    <citation type="journal article" date="2020" name="Nat. Commun.">
        <title>Genome sequence of the cluster root forming white lupin.</title>
        <authorList>
            <person name="Hufnagel B."/>
            <person name="Marques A."/>
            <person name="Soriano A."/>
            <person name="Marques L."/>
            <person name="Divol F."/>
            <person name="Doumas P."/>
            <person name="Sallet E."/>
            <person name="Mancinotti D."/>
            <person name="Carrere S."/>
            <person name="Marande W."/>
            <person name="Arribat S."/>
            <person name="Keller J."/>
            <person name="Huneau C."/>
            <person name="Blein T."/>
            <person name="Aime D."/>
            <person name="Laguerre M."/>
            <person name="Taylor J."/>
            <person name="Schubert V."/>
            <person name="Nelson M."/>
            <person name="Geu-Flores F."/>
            <person name="Crespi M."/>
            <person name="Gallardo-Guerrero K."/>
            <person name="Delaux P.-M."/>
            <person name="Salse J."/>
            <person name="Berges H."/>
            <person name="Guyot R."/>
            <person name="Gouzy J."/>
            <person name="Peret B."/>
        </authorList>
    </citation>
    <scope>NUCLEOTIDE SEQUENCE [LARGE SCALE GENOMIC DNA]</scope>
    <source>
        <strain evidence="3">cv. Amiga</strain>
    </source>
</reference>
<comment type="caution">
    <text evidence="2">The sequence shown here is derived from an EMBL/GenBank/DDBJ whole genome shotgun (WGS) entry which is preliminary data.</text>
</comment>
<evidence type="ECO:0000256" key="1">
    <source>
        <dbReference type="SAM" id="Phobius"/>
    </source>
</evidence>
<name>A0A6A4NR79_LUPAL</name>
<organism evidence="2 3">
    <name type="scientific">Lupinus albus</name>
    <name type="common">White lupine</name>
    <name type="synonym">Lupinus termis</name>
    <dbReference type="NCBI Taxonomy" id="3870"/>
    <lineage>
        <taxon>Eukaryota</taxon>
        <taxon>Viridiplantae</taxon>
        <taxon>Streptophyta</taxon>
        <taxon>Embryophyta</taxon>
        <taxon>Tracheophyta</taxon>
        <taxon>Spermatophyta</taxon>
        <taxon>Magnoliopsida</taxon>
        <taxon>eudicotyledons</taxon>
        <taxon>Gunneridae</taxon>
        <taxon>Pentapetalae</taxon>
        <taxon>rosids</taxon>
        <taxon>fabids</taxon>
        <taxon>Fabales</taxon>
        <taxon>Fabaceae</taxon>
        <taxon>Papilionoideae</taxon>
        <taxon>50 kb inversion clade</taxon>
        <taxon>genistoids sensu lato</taxon>
        <taxon>core genistoids</taxon>
        <taxon>Genisteae</taxon>
        <taxon>Lupinus</taxon>
    </lineage>
</organism>
<protein>
    <submittedName>
        <fullName evidence="2">Uncharacterized protein</fullName>
    </submittedName>
</protein>
<feature type="transmembrane region" description="Helical" evidence="1">
    <location>
        <begin position="6"/>
        <end position="29"/>
    </location>
</feature>
<keyword evidence="1" id="KW-0472">Membrane</keyword>
<keyword evidence="3" id="KW-1185">Reference proteome</keyword>
<dbReference type="Proteomes" id="UP000447434">
    <property type="component" value="Chromosome 21"/>
</dbReference>
<gene>
    <name evidence="2" type="ORF">Lalb_Chr21g0305441</name>
</gene>
<evidence type="ECO:0000313" key="2">
    <source>
        <dbReference type="EMBL" id="KAE9589097.1"/>
    </source>
</evidence>
<sequence>MFLSYNQLFFSIHTSLLSFFITFSLLNLINDKSFSGSLDDLINSSKDHLY</sequence>
<dbReference type="EMBL" id="WOCE01000021">
    <property type="protein sequence ID" value="KAE9589097.1"/>
    <property type="molecule type" value="Genomic_DNA"/>
</dbReference>
<keyword evidence="1" id="KW-1133">Transmembrane helix</keyword>
<accession>A0A6A4NR79</accession>
<dbReference type="AlphaFoldDB" id="A0A6A4NR79"/>